<evidence type="ECO:0000259" key="3">
    <source>
        <dbReference type="Pfam" id="PF00725"/>
    </source>
</evidence>
<dbReference type="PANTHER" id="PTHR48075:SF1">
    <property type="entry name" value="LAMBDA-CRYSTALLIN HOMOLOG"/>
    <property type="match status" value="1"/>
</dbReference>
<dbReference type="InterPro" id="IPR036291">
    <property type="entry name" value="NAD(P)-bd_dom_sf"/>
</dbReference>
<dbReference type="InterPro" id="IPR008927">
    <property type="entry name" value="6-PGluconate_DH-like_C_sf"/>
</dbReference>
<protein>
    <submittedName>
        <fullName evidence="5">3-hydroxyacyl-CoA dehydrogenase family protein</fullName>
    </submittedName>
</protein>
<feature type="domain" description="3-hydroxyacyl-CoA dehydrogenase NAD binding" evidence="4">
    <location>
        <begin position="6"/>
        <end position="37"/>
    </location>
</feature>
<dbReference type="PANTHER" id="PTHR48075">
    <property type="entry name" value="3-HYDROXYACYL-COA DEHYDROGENASE FAMILY PROTEIN"/>
    <property type="match status" value="1"/>
</dbReference>
<dbReference type="Proteomes" id="UP001589891">
    <property type="component" value="Unassembled WGS sequence"/>
</dbReference>
<comment type="similarity">
    <text evidence="1">Belongs to the 3-hydroxyacyl-CoA dehydrogenase family.</text>
</comment>
<dbReference type="InterPro" id="IPR006108">
    <property type="entry name" value="3HC_DH_C"/>
</dbReference>
<dbReference type="EMBL" id="JBHLSS010000004">
    <property type="protein sequence ID" value="MFC0708314.1"/>
    <property type="molecule type" value="Genomic_DNA"/>
</dbReference>
<organism evidence="5 6">
    <name type="scientific">Azorhizophilus paspali</name>
    <name type="common">Azotobacter paspali</name>
    <dbReference type="NCBI Taxonomy" id="69963"/>
    <lineage>
        <taxon>Bacteria</taxon>
        <taxon>Pseudomonadati</taxon>
        <taxon>Pseudomonadota</taxon>
        <taxon>Gammaproteobacteria</taxon>
        <taxon>Pseudomonadales</taxon>
        <taxon>Pseudomonadaceae</taxon>
        <taxon>Azorhizophilus</taxon>
    </lineage>
</organism>
<keyword evidence="6" id="KW-1185">Reference proteome</keyword>
<evidence type="ECO:0000313" key="5">
    <source>
        <dbReference type="EMBL" id="MFC0708314.1"/>
    </source>
</evidence>
<dbReference type="InterPro" id="IPR013328">
    <property type="entry name" value="6PGD_dom2"/>
</dbReference>
<gene>
    <name evidence="5" type="ORF">ACFFGX_01420</name>
</gene>
<dbReference type="SUPFAM" id="SSF48179">
    <property type="entry name" value="6-phosphogluconate dehydrogenase C-terminal domain-like"/>
    <property type="match status" value="1"/>
</dbReference>
<name>A0ABV6SH94_AZOPA</name>
<dbReference type="Pfam" id="PF00725">
    <property type="entry name" value="3HCDH"/>
    <property type="match status" value="1"/>
</dbReference>
<evidence type="ECO:0000259" key="4">
    <source>
        <dbReference type="Pfam" id="PF02737"/>
    </source>
</evidence>
<accession>A0ABV6SH94</accession>
<evidence type="ECO:0000256" key="2">
    <source>
        <dbReference type="ARBA" id="ARBA00023002"/>
    </source>
</evidence>
<feature type="domain" description="3-hydroxyacyl-CoA dehydrogenase C-terminal" evidence="3">
    <location>
        <begin position="61"/>
        <end position="159"/>
    </location>
</feature>
<proteinExistence type="inferred from homology"/>
<reference evidence="5 6" key="1">
    <citation type="submission" date="2024-09" db="EMBL/GenBank/DDBJ databases">
        <authorList>
            <person name="Sun Q."/>
            <person name="Mori K."/>
        </authorList>
    </citation>
    <scope>NUCLEOTIDE SEQUENCE [LARGE SCALE GENOMIC DNA]</scope>
    <source>
        <strain evidence="5 6">NCAIM B.01794</strain>
    </source>
</reference>
<dbReference type="RefSeq" id="WP_376942169.1">
    <property type="nucleotide sequence ID" value="NZ_CP171449.1"/>
</dbReference>
<dbReference type="SUPFAM" id="SSF51735">
    <property type="entry name" value="NAD(P)-binding Rossmann-fold domains"/>
    <property type="match status" value="1"/>
</dbReference>
<dbReference type="Pfam" id="PF02737">
    <property type="entry name" value="3HCDH_N"/>
    <property type="match status" value="1"/>
</dbReference>
<evidence type="ECO:0000256" key="1">
    <source>
        <dbReference type="ARBA" id="ARBA00009463"/>
    </source>
</evidence>
<dbReference type="Gene3D" id="1.10.1040.10">
    <property type="entry name" value="N-(1-d-carboxylethyl)-l-norvaline Dehydrogenase, domain 2"/>
    <property type="match status" value="1"/>
</dbReference>
<dbReference type="InterPro" id="IPR006176">
    <property type="entry name" value="3-OHacyl-CoA_DH_NAD-bd"/>
</dbReference>
<evidence type="ECO:0000313" key="6">
    <source>
        <dbReference type="Proteomes" id="UP001589891"/>
    </source>
</evidence>
<sequence length="181" mass="19838">MSASPIVILGAGLMGIGIATHLARHGHAVLLRDPAAKLEAVRRLLAGMELEAVVLDKVIPGFIGNRLQFAVLREALHIVRSGTASEETVDRVMRASLGRRYAMLGPLEAADMGALDTFLDIFRHLVPTLADDESVLVLLEARIGEGHTGLRSGEGFYRWDEARRARVPQRRARQLRHALKP</sequence>
<keyword evidence="2" id="KW-0560">Oxidoreductase</keyword>
<dbReference type="Gene3D" id="3.40.50.720">
    <property type="entry name" value="NAD(P)-binding Rossmann-like Domain"/>
    <property type="match status" value="1"/>
</dbReference>
<comment type="caution">
    <text evidence="5">The sequence shown here is derived from an EMBL/GenBank/DDBJ whole genome shotgun (WGS) entry which is preliminary data.</text>
</comment>